<dbReference type="EMBL" id="CP002665">
    <property type="protein sequence ID" value="AEI11818.1"/>
    <property type="molecule type" value="Genomic_DNA"/>
</dbReference>
<dbReference type="RefSeq" id="WP_013883337.1">
    <property type="nucleotide sequence ID" value="NC_015671.1"/>
</dbReference>
<sequence>MSDGFTVNTSGLRDLTADLSRAASRSIDVVESVLKRGAQNIKTALVDDARSSPHFKGMAGSITYDRTGFASRVGYEIGPDKDLRGGALGNIAYFGTPRGGGTLDLDAPLADEEPRLVTSLAQALQGLL</sequence>
<dbReference type="AlphaFoldDB" id="F8A2G1"/>
<proteinExistence type="predicted"/>
<keyword evidence="2" id="KW-1185">Reference proteome</keyword>
<dbReference type="Proteomes" id="UP000000485">
    <property type="component" value="Chromosome"/>
</dbReference>
<dbReference type="OrthoDB" id="3233584at2"/>
<evidence type="ECO:0000313" key="1">
    <source>
        <dbReference type="EMBL" id="AEI11818.1"/>
    </source>
</evidence>
<dbReference type="KEGG" id="cga:Celgi_1299"/>
<name>F8A2G1_CELGA</name>
<evidence type="ECO:0008006" key="3">
    <source>
        <dbReference type="Google" id="ProtNLM"/>
    </source>
</evidence>
<organism evidence="1 2">
    <name type="scientific">Cellulomonas gilvus (strain ATCC 13127 / NRRL B-14078)</name>
    <name type="common">Cellvibrio gilvus</name>
    <dbReference type="NCBI Taxonomy" id="593907"/>
    <lineage>
        <taxon>Bacteria</taxon>
        <taxon>Bacillati</taxon>
        <taxon>Actinomycetota</taxon>
        <taxon>Actinomycetes</taxon>
        <taxon>Micrococcales</taxon>
        <taxon>Cellulomonadaceae</taxon>
        <taxon>Cellulomonas</taxon>
    </lineage>
</organism>
<dbReference type="eggNOG" id="ENOG5033H7B">
    <property type="taxonomic scope" value="Bacteria"/>
</dbReference>
<gene>
    <name evidence="1" type="ordered locus">Celgi_1299</name>
</gene>
<protein>
    <recommendedName>
        <fullName evidence="3">HK97 gp10 family phage protein</fullName>
    </recommendedName>
</protein>
<dbReference type="STRING" id="593907.Celgi_1299"/>
<accession>F8A2G1</accession>
<evidence type="ECO:0000313" key="2">
    <source>
        <dbReference type="Proteomes" id="UP000000485"/>
    </source>
</evidence>
<reference evidence="2" key="1">
    <citation type="submission" date="2011-04" db="EMBL/GenBank/DDBJ databases">
        <title>Complete sequence of Cellvibrio gilvus ATCC 13127.</title>
        <authorList>
            <person name="Lucas S."/>
            <person name="Han J."/>
            <person name="Lapidus A."/>
            <person name="Cheng J.-F."/>
            <person name="Goodwin L."/>
            <person name="Pitluck S."/>
            <person name="Peters L."/>
            <person name="Munk A."/>
            <person name="Detter J.C."/>
            <person name="Han C."/>
            <person name="Tapia R."/>
            <person name="Land M."/>
            <person name="Hauser L."/>
            <person name="Kyrpides N."/>
            <person name="Ivanova N."/>
            <person name="Ovchinnikova G."/>
            <person name="Pagani I."/>
            <person name="Mead D."/>
            <person name="Brumm P."/>
            <person name="Woyke T."/>
        </authorList>
    </citation>
    <scope>NUCLEOTIDE SEQUENCE [LARGE SCALE GENOMIC DNA]</scope>
    <source>
        <strain evidence="2">ATCC 13127 / NRRL B-14078</strain>
    </source>
</reference>
<dbReference type="HOGENOM" id="CLU_1912983_0_0_11"/>